<dbReference type="Pfam" id="PF04326">
    <property type="entry name" value="SLFN_AlbA_2"/>
    <property type="match status" value="1"/>
</dbReference>
<protein>
    <submittedName>
        <fullName evidence="2">HTH transcriptional regulator</fullName>
    </submittedName>
</protein>
<proteinExistence type="predicted"/>
<dbReference type="InterPro" id="IPR007421">
    <property type="entry name" value="Schlafen_AlbA_2_dom"/>
</dbReference>
<keyword evidence="3" id="KW-1185">Reference proteome</keyword>
<dbReference type="Gene3D" id="3.30.950.30">
    <property type="entry name" value="Schlafen, AAA domain"/>
    <property type="match status" value="1"/>
</dbReference>
<dbReference type="InterPro" id="IPR038461">
    <property type="entry name" value="Schlafen_AlbA_2_dom_sf"/>
</dbReference>
<reference evidence="2 3" key="1">
    <citation type="submission" date="2020-08" db="EMBL/GenBank/DDBJ databases">
        <title>The Agave Microbiome: Exploring the role of microbial communities in plant adaptations to desert environments.</title>
        <authorList>
            <person name="Partida-Martinez L.P."/>
        </authorList>
    </citation>
    <scope>NUCLEOTIDE SEQUENCE [LARGE SCALE GENOMIC DNA]</scope>
    <source>
        <strain evidence="2 3">RAT4</strain>
    </source>
</reference>
<gene>
    <name evidence="2" type="ORF">FHR79_002211</name>
</gene>
<evidence type="ECO:0000313" key="3">
    <source>
        <dbReference type="Proteomes" id="UP000582085"/>
    </source>
</evidence>
<dbReference type="RefSeq" id="WP_182488781.1">
    <property type="nucleotide sequence ID" value="NZ_JACJIO010000022.1"/>
</dbReference>
<feature type="domain" description="Schlafen AlbA-2" evidence="1">
    <location>
        <begin position="23"/>
        <end position="121"/>
    </location>
</feature>
<sequence>MVHRSITMDTYGMDLGPLLAAGETLDVEFKRRLGKDDLYQAVVCMANGTGGLILVGVDDDGTVVGATGDHGGPVDADLLAGRIQNGIEPPLSVDVEVVPWEGKDVAVITVPQAKSSFVGTRKGLFVKRLVGPDGRPACMPMTPMDVLRAGFDGIGLDYARAEARGAEWAHLDPGEFDRFRRLAAQSAGDKGLAELADAELLRALDLLTPDGGISLGAILVFGTSEALRRWAPTAEVLFQDSRPHGLGRVAKG</sequence>
<comment type="caution">
    <text evidence="2">The sequence shown here is derived from an EMBL/GenBank/DDBJ whole genome shotgun (WGS) entry which is preliminary data.</text>
</comment>
<dbReference type="Proteomes" id="UP000582085">
    <property type="component" value="Unassembled WGS sequence"/>
</dbReference>
<name>A0ABR6E0I4_9MICC</name>
<dbReference type="EMBL" id="JACJIO010000022">
    <property type="protein sequence ID" value="MBA9082075.1"/>
    <property type="molecule type" value="Genomic_DNA"/>
</dbReference>
<evidence type="ECO:0000259" key="1">
    <source>
        <dbReference type="Pfam" id="PF04326"/>
    </source>
</evidence>
<accession>A0ABR6E0I4</accession>
<dbReference type="PANTHER" id="PTHR30595:SF6">
    <property type="entry name" value="SCHLAFEN ALBA-2 DOMAIN-CONTAINING PROTEIN"/>
    <property type="match status" value="1"/>
</dbReference>
<dbReference type="PANTHER" id="PTHR30595">
    <property type="entry name" value="GLPR-RELATED TRANSCRIPTIONAL REPRESSOR"/>
    <property type="match status" value="1"/>
</dbReference>
<evidence type="ECO:0000313" key="2">
    <source>
        <dbReference type="EMBL" id="MBA9082075.1"/>
    </source>
</evidence>
<organism evidence="2 3">
    <name type="scientific">Micrococcus aloeverae</name>
    <dbReference type="NCBI Taxonomy" id="1391911"/>
    <lineage>
        <taxon>Bacteria</taxon>
        <taxon>Bacillati</taxon>
        <taxon>Actinomycetota</taxon>
        <taxon>Actinomycetes</taxon>
        <taxon>Micrococcales</taxon>
        <taxon>Micrococcaceae</taxon>
        <taxon>Micrococcus</taxon>
    </lineage>
</organism>